<sequence length="119" mass="13162">MRGDEARVVAAFCAHLEADGWAVEREVNHVDVTATRRGQTLYAEAKGRTSSVGLDVDTLYGQLLRRVPDEASDSILGVVVPELGVTAALRVPEWVRTRLRVHVWSVAEDGDVRLVWSPR</sequence>
<dbReference type="Proteomes" id="UP000297025">
    <property type="component" value="Chromosome"/>
</dbReference>
<protein>
    <submittedName>
        <fullName evidence="2">Uncharacterized protein</fullName>
    </submittedName>
</protein>
<reference evidence="2 3" key="1">
    <citation type="journal article" date="2008" name="Int. J. Syst. Evol. Microbiol.">
        <title>Nocardioides daphniae sp. nov., isolated from Daphnia cucullata (Crustacea: Cladocera).</title>
        <authorList>
            <person name="Toth E.M."/>
            <person name="Keki Z."/>
            <person name="Homonnay Z.G."/>
            <person name="Borsodi A.K."/>
            <person name="Marialigeti K."/>
            <person name="Schumann P."/>
        </authorList>
    </citation>
    <scope>NUCLEOTIDE SEQUENCE [LARGE SCALE GENOMIC DNA]</scope>
    <source>
        <strain evidence="2 3">JCM 16608</strain>
    </source>
</reference>
<evidence type="ECO:0000313" key="1">
    <source>
        <dbReference type="EMBL" id="GGD08680.1"/>
    </source>
</evidence>
<proteinExistence type="predicted"/>
<dbReference type="OrthoDB" id="1093631at2"/>
<reference evidence="2" key="4">
    <citation type="submission" date="2019-03" db="EMBL/GenBank/DDBJ databases">
        <authorList>
            <person name="Huang Y."/>
        </authorList>
    </citation>
    <scope>NUCLEOTIDE SEQUENCE</scope>
    <source>
        <strain evidence="2">JCM 16608</strain>
    </source>
</reference>
<dbReference type="KEGG" id="ndp:E2C04_01730"/>
<accession>A0A4P7U9F1</accession>
<keyword evidence="4" id="KW-1185">Reference proteome</keyword>
<evidence type="ECO:0000313" key="2">
    <source>
        <dbReference type="EMBL" id="QCC76244.1"/>
    </source>
</evidence>
<dbReference type="EMBL" id="BMCK01000001">
    <property type="protein sequence ID" value="GGD08680.1"/>
    <property type="molecule type" value="Genomic_DNA"/>
</dbReference>
<name>A0A4P7U9F1_9ACTN</name>
<reference evidence="1" key="2">
    <citation type="journal article" date="2014" name="Int. J. Syst. Evol. Microbiol.">
        <title>Complete genome of a new Firmicutes species belonging to the dominant human colonic microbiota ('Ruminococcus bicirculans') reveals two chromosomes and a selective capacity to utilize plant glucans.</title>
        <authorList>
            <consortium name="NISC Comparative Sequencing Program"/>
            <person name="Wegmann U."/>
            <person name="Louis P."/>
            <person name="Goesmann A."/>
            <person name="Henrissat B."/>
            <person name="Duncan S.H."/>
            <person name="Flint H.J."/>
        </authorList>
    </citation>
    <scope>NUCLEOTIDE SEQUENCE</scope>
    <source>
        <strain evidence="1">CCM 7403</strain>
    </source>
</reference>
<dbReference type="AlphaFoldDB" id="A0A4P7U9F1"/>
<dbReference type="Proteomes" id="UP000630594">
    <property type="component" value="Unassembled WGS sequence"/>
</dbReference>
<evidence type="ECO:0000313" key="3">
    <source>
        <dbReference type="Proteomes" id="UP000297025"/>
    </source>
</evidence>
<dbReference type="EMBL" id="CP038462">
    <property type="protein sequence ID" value="QCC76244.1"/>
    <property type="molecule type" value="Genomic_DNA"/>
</dbReference>
<organism evidence="2 3">
    <name type="scientific">Nocardioides daphniae</name>
    <dbReference type="NCBI Taxonomy" id="402297"/>
    <lineage>
        <taxon>Bacteria</taxon>
        <taxon>Bacillati</taxon>
        <taxon>Actinomycetota</taxon>
        <taxon>Actinomycetes</taxon>
        <taxon>Propionibacteriales</taxon>
        <taxon>Nocardioidaceae</taxon>
        <taxon>Nocardioides</taxon>
    </lineage>
</organism>
<reference evidence="1" key="5">
    <citation type="submission" date="2024-05" db="EMBL/GenBank/DDBJ databases">
        <authorList>
            <person name="Sun Q."/>
            <person name="Sedlacek I."/>
        </authorList>
    </citation>
    <scope>NUCLEOTIDE SEQUENCE</scope>
    <source>
        <strain evidence="1">CCM 7403</strain>
    </source>
</reference>
<evidence type="ECO:0000313" key="4">
    <source>
        <dbReference type="Proteomes" id="UP000630594"/>
    </source>
</evidence>
<dbReference type="RefSeq" id="WP_135831293.1">
    <property type="nucleotide sequence ID" value="NZ_BMCK01000001.1"/>
</dbReference>
<reference evidence="4" key="3">
    <citation type="journal article" date="2019" name="Int. J. Syst. Evol. Microbiol.">
        <title>The Global Catalogue of Microorganisms (GCM) 10K type strain sequencing project: providing services to taxonomists for standard genome sequencing and annotation.</title>
        <authorList>
            <consortium name="The Broad Institute Genomics Platform"/>
            <consortium name="The Broad Institute Genome Sequencing Center for Infectious Disease"/>
            <person name="Wu L."/>
            <person name="Ma J."/>
        </authorList>
    </citation>
    <scope>NUCLEOTIDE SEQUENCE [LARGE SCALE GENOMIC DNA]</scope>
    <source>
        <strain evidence="4">CCM 7403</strain>
    </source>
</reference>
<gene>
    <name evidence="2" type="ORF">E2C04_01730</name>
    <name evidence="1" type="ORF">GCM10007231_04400</name>
</gene>